<dbReference type="EMBL" id="SODO01000005">
    <property type="protein sequence ID" value="TDW59408.1"/>
    <property type="molecule type" value="Genomic_DNA"/>
</dbReference>
<dbReference type="AlphaFoldDB" id="A0A235CJV2"/>
<dbReference type="GO" id="GO:0005829">
    <property type="term" value="C:cytosol"/>
    <property type="evidence" value="ECO:0007669"/>
    <property type="project" value="TreeGrafter"/>
</dbReference>
<dbReference type="RefSeq" id="WP_094278081.1">
    <property type="nucleotide sequence ID" value="NZ_JBLWZI010000005.1"/>
</dbReference>
<evidence type="ECO:0000256" key="1">
    <source>
        <dbReference type="ARBA" id="ARBA00023125"/>
    </source>
</evidence>
<dbReference type="Proteomes" id="UP000243640">
    <property type="component" value="Unassembled WGS sequence"/>
</dbReference>
<dbReference type="GO" id="GO:0003700">
    <property type="term" value="F:DNA-binding transcription factor activity"/>
    <property type="evidence" value="ECO:0007669"/>
    <property type="project" value="TreeGrafter"/>
</dbReference>
<sequence length="152" mass="16923">MKLTTYTDFGLRALMYLATLPERELTSVARVSALYDVSRNHMVKVINQLAREGYIHALRGKNGGIRLAREPKDINIGKVIRLLENNLKGIDCGSPACYLVPACRLKNALAEAMEAFLQVMEGYTLADLTSNRSELMTIFSTLEGESLRRNAS</sequence>
<dbReference type="InterPro" id="IPR000944">
    <property type="entry name" value="Tscrpt_reg_Rrf2"/>
</dbReference>
<dbReference type="PROSITE" id="PS01332">
    <property type="entry name" value="HTH_RRF2_1"/>
    <property type="match status" value="1"/>
</dbReference>
<accession>A0A235CJV2</accession>
<dbReference type="OrthoDB" id="9795923at2"/>
<keyword evidence="5" id="KW-1185">Reference proteome</keyword>
<proteinExistence type="predicted"/>
<evidence type="ECO:0000313" key="4">
    <source>
        <dbReference type="Proteomes" id="UP000243640"/>
    </source>
</evidence>
<reference evidence="2 4" key="1">
    <citation type="submission" date="2017-08" db="EMBL/GenBank/DDBJ databases">
        <title>Draft Genome Sequence of the Marine Bacterium Oceanimonas baumannii ATCC 700832.</title>
        <authorList>
            <person name="Mcclelland W.D."/>
            <person name="Brennan M.A."/>
            <person name="Trachtenberg A.M."/>
            <person name="Maclea K.S."/>
        </authorList>
    </citation>
    <scope>NUCLEOTIDE SEQUENCE [LARGE SCALE GENOMIC DNA]</scope>
    <source>
        <strain evidence="2 4">ATCC 700832</strain>
    </source>
</reference>
<dbReference type="Proteomes" id="UP000295058">
    <property type="component" value="Unassembled WGS sequence"/>
</dbReference>
<dbReference type="GO" id="GO:0003677">
    <property type="term" value="F:DNA binding"/>
    <property type="evidence" value="ECO:0007669"/>
    <property type="project" value="UniProtKB-KW"/>
</dbReference>
<dbReference type="PANTHER" id="PTHR33221:SF4">
    <property type="entry name" value="HTH-TYPE TRANSCRIPTIONAL REPRESSOR NSRR"/>
    <property type="match status" value="1"/>
</dbReference>
<organism evidence="2 4">
    <name type="scientific">Oceanimonas baumannii</name>
    <dbReference type="NCBI Taxonomy" id="129578"/>
    <lineage>
        <taxon>Bacteria</taxon>
        <taxon>Pseudomonadati</taxon>
        <taxon>Pseudomonadota</taxon>
        <taxon>Gammaproteobacteria</taxon>
        <taxon>Aeromonadales</taxon>
        <taxon>Aeromonadaceae</taxon>
        <taxon>Oceanimonas</taxon>
    </lineage>
</organism>
<evidence type="ECO:0000313" key="3">
    <source>
        <dbReference type="EMBL" id="TDW59408.1"/>
    </source>
</evidence>
<reference evidence="3 5" key="2">
    <citation type="submission" date="2019-03" db="EMBL/GenBank/DDBJ databases">
        <title>Genomic Encyclopedia of Archaeal and Bacterial Type Strains, Phase II (KMG-II): from individual species to whole genera.</title>
        <authorList>
            <person name="Goeker M."/>
        </authorList>
    </citation>
    <scope>NUCLEOTIDE SEQUENCE [LARGE SCALE GENOMIC DNA]</scope>
    <source>
        <strain evidence="3 5">DSM 15594</strain>
    </source>
</reference>
<dbReference type="InterPro" id="IPR030489">
    <property type="entry name" value="TR_Rrf2-type_CS"/>
</dbReference>
<dbReference type="PROSITE" id="PS51197">
    <property type="entry name" value="HTH_RRF2_2"/>
    <property type="match status" value="1"/>
</dbReference>
<comment type="caution">
    <text evidence="2">The sequence shown here is derived from an EMBL/GenBank/DDBJ whole genome shotgun (WGS) entry which is preliminary data.</text>
</comment>
<name>A0A235CJV2_9GAMM</name>
<protein>
    <submittedName>
        <fullName evidence="3">BadM/Rrf2 family transcriptional regulator</fullName>
    </submittedName>
    <submittedName>
        <fullName evidence="2">Transcriptional repressor NsrR</fullName>
    </submittedName>
</protein>
<dbReference type="PANTHER" id="PTHR33221">
    <property type="entry name" value="WINGED HELIX-TURN-HELIX TRANSCRIPTIONAL REGULATOR, RRF2 FAMILY"/>
    <property type="match status" value="1"/>
</dbReference>
<dbReference type="NCBIfam" id="TIGR00738">
    <property type="entry name" value="rrf2_super"/>
    <property type="match status" value="1"/>
</dbReference>
<gene>
    <name evidence="2" type="ORF">B6S09_08555</name>
    <name evidence="3" type="ORF">LY04_01659</name>
</gene>
<dbReference type="Gene3D" id="1.10.10.10">
    <property type="entry name" value="Winged helix-like DNA-binding domain superfamily/Winged helix DNA-binding domain"/>
    <property type="match status" value="1"/>
</dbReference>
<dbReference type="InterPro" id="IPR036388">
    <property type="entry name" value="WH-like_DNA-bd_sf"/>
</dbReference>
<dbReference type="EMBL" id="NQJF01000006">
    <property type="protein sequence ID" value="OYD24664.1"/>
    <property type="molecule type" value="Genomic_DNA"/>
</dbReference>
<dbReference type="Pfam" id="PF02082">
    <property type="entry name" value="Rrf2"/>
    <property type="match status" value="1"/>
</dbReference>
<keyword evidence="1" id="KW-0238">DNA-binding</keyword>
<evidence type="ECO:0000313" key="5">
    <source>
        <dbReference type="Proteomes" id="UP000295058"/>
    </source>
</evidence>
<evidence type="ECO:0000313" key="2">
    <source>
        <dbReference type="EMBL" id="OYD24664.1"/>
    </source>
</evidence>
<dbReference type="InterPro" id="IPR036390">
    <property type="entry name" value="WH_DNA-bd_sf"/>
</dbReference>
<dbReference type="SUPFAM" id="SSF46785">
    <property type="entry name" value="Winged helix' DNA-binding domain"/>
    <property type="match status" value="1"/>
</dbReference>